<keyword evidence="7" id="KW-0732">Signal</keyword>
<evidence type="ECO:0000256" key="1">
    <source>
        <dbReference type="ARBA" id="ARBA00007534"/>
    </source>
</evidence>
<protein>
    <submittedName>
        <fullName evidence="8">Cutinase family protein</fullName>
    </submittedName>
</protein>
<evidence type="ECO:0000256" key="4">
    <source>
        <dbReference type="ARBA" id="ARBA00023157"/>
    </source>
</evidence>
<dbReference type="InterPro" id="IPR000675">
    <property type="entry name" value="Cutinase/axe"/>
</dbReference>
<organism evidence="8 9">
    <name type="scientific">Nocardia bovistercoris</name>
    <dbReference type="NCBI Taxonomy" id="2785916"/>
    <lineage>
        <taxon>Bacteria</taxon>
        <taxon>Bacillati</taxon>
        <taxon>Actinomycetota</taxon>
        <taxon>Actinomycetes</taxon>
        <taxon>Mycobacteriales</taxon>
        <taxon>Nocardiaceae</taxon>
        <taxon>Nocardia</taxon>
    </lineage>
</organism>
<dbReference type="InterPro" id="IPR029058">
    <property type="entry name" value="AB_hydrolase_fold"/>
</dbReference>
<comment type="caution">
    <text evidence="8">The sequence shown here is derived from an EMBL/GenBank/DDBJ whole genome shotgun (WGS) entry which is preliminary data.</text>
</comment>
<accession>A0A931N2D8</accession>
<dbReference type="PANTHER" id="PTHR33630">
    <property type="entry name" value="CUTINASE RV1984C-RELATED-RELATED"/>
    <property type="match status" value="1"/>
</dbReference>
<feature type="region of interest" description="Disordered" evidence="5">
    <location>
        <begin position="573"/>
        <end position="611"/>
    </location>
</feature>
<dbReference type="EMBL" id="JADMLG010000003">
    <property type="protein sequence ID" value="MBH0776809.1"/>
    <property type="molecule type" value="Genomic_DNA"/>
</dbReference>
<dbReference type="RefSeq" id="WP_196149116.1">
    <property type="nucleotide sequence ID" value="NZ_JADMLG010000003.1"/>
</dbReference>
<keyword evidence="2" id="KW-0719">Serine esterase</keyword>
<keyword evidence="3" id="KW-0378">Hydrolase</keyword>
<name>A0A931N2D8_9NOCA</name>
<dbReference type="SMART" id="SM01110">
    <property type="entry name" value="Cutinase"/>
    <property type="match status" value="1"/>
</dbReference>
<keyword evidence="6" id="KW-0812">Transmembrane</keyword>
<evidence type="ECO:0000256" key="3">
    <source>
        <dbReference type="ARBA" id="ARBA00022801"/>
    </source>
</evidence>
<evidence type="ECO:0000256" key="7">
    <source>
        <dbReference type="SAM" id="SignalP"/>
    </source>
</evidence>
<feature type="transmembrane region" description="Helical" evidence="6">
    <location>
        <begin position="534"/>
        <end position="555"/>
    </location>
</feature>
<evidence type="ECO:0000313" key="9">
    <source>
        <dbReference type="Proteomes" id="UP000655751"/>
    </source>
</evidence>
<comment type="similarity">
    <text evidence="1">Belongs to the cutinase family.</text>
</comment>
<keyword evidence="4" id="KW-1015">Disulfide bond</keyword>
<feature type="signal peptide" evidence="7">
    <location>
        <begin position="1"/>
        <end position="25"/>
    </location>
</feature>
<dbReference type="PANTHER" id="PTHR33630:SF9">
    <property type="entry name" value="CUTINASE 4"/>
    <property type="match status" value="1"/>
</dbReference>
<dbReference type="Gene3D" id="3.40.50.1820">
    <property type="entry name" value="alpha/beta hydrolase"/>
    <property type="match status" value="1"/>
</dbReference>
<proteinExistence type="inferred from homology"/>
<dbReference type="Proteomes" id="UP000655751">
    <property type="component" value="Unassembled WGS sequence"/>
</dbReference>
<dbReference type="SUPFAM" id="SSF53474">
    <property type="entry name" value="alpha/beta-Hydrolases"/>
    <property type="match status" value="1"/>
</dbReference>
<feature type="region of interest" description="Disordered" evidence="5">
    <location>
        <begin position="468"/>
        <end position="529"/>
    </location>
</feature>
<feature type="region of interest" description="Disordered" evidence="5">
    <location>
        <begin position="175"/>
        <end position="199"/>
    </location>
</feature>
<evidence type="ECO:0000256" key="2">
    <source>
        <dbReference type="ARBA" id="ARBA00022487"/>
    </source>
</evidence>
<reference evidence="8" key="1">
    <citation type="submission" date="2020-11" db="EMBL/GenBank/DDBJ databases">
        <title>Nocardia NEAU-351.nov., a novel actinomycete isolated from the cow dung.</title>
        <authorList>
            <person name="Zhang X."/>
        </authorList>
    </citation>
    <scope>NUCLEOTIDE SEQUENCE</scope>
    <source>
        <strain evidence="8">NEAU-351</strain>
    </source>
</reference>
<keyword evidence="6" id="KW-1133">Transmembrane helix</keyword>
<dbReference type="AlphaFoldDB" id="A0A931N2D8"/>
<evidence type="ECO:0000313" key="8">
    <source>
        <dbReference type="EMBL" id="MBH0776809.1"/>
    </source>
</evidence>
<evidence type="ECO:0000256" key="5">
    <source>
        <dbReference type="SAM" id="MobiDB-lite"/>
    </source>
</evidence>
<keyword evidence="9" id="KW-1185">Reference proteome</keyword>
<gene>
    <name evidence="8" type="ORF">IT779_10985</name>
</gene>
<dbReference type="GO" id="GO:0052689">
    <property type="term" value="F:carboxylic ester hydrolase activity"/>
    <property type="evidence" value="ECO:0007669"/>
    <property type="project" value="UniProtKB-KW"/>
</dbReference>
<dbReference type="Pfam" id="PF01083">
    <property type="entry name" value="Cutinase"/>
    <property type="match status" value="1"/>
</dbReference>
<keyword evidence="6" id="KW-0472">Membrane</keyword>
<sequence length="611" mass="62875">MKCARRAVRRSIRVLVVAVAVQAAAAAVTVADDSVLDSGACPGLVVLGVQGTGQSSPDSAVGEDSGMLALVLGPLHGVGDGRVVARAYVPYAAGFGGAVPGARIPYSASASAGLARLREMAGEIAARCPRSQLGLIGYSQGAHVVSMFAREVGRGAGVVAPDRVASVALLADPTRTPGAPTFPGLPGRERPDPAPGTTGAQVDTVPEFAPEGPSGGGIGPLSDIADDFGALTGRVASLCLPGDLACDAPAGAPLLHMVVNILGQADLVASDPLGSLTSISDAVGETVGRTAAAVVNHDLRGYSLGTLSLRPEKPLSVRLAEAADPRVEADAEMRAAALKLGTSALNTLLAIVGMAFTPDEVAAIATATDPLGGIERVVTTIIAAARRPLPRRTVFDLVTKTFDALGYLGADASELLDPVLWARYTDAVRRHRDYPNAGFAADGESATGLVLNWFTAVAEDLAVHRIPPTPPSIVPDSASNDPAPDTTPLVPIEESAPAERYAPPSGASVPVNSEHRVRPVSDTTSRPQNGQRTYLHALLLLMGMVVCAVSASYYARRVRPEYLLRPVPRTRGIGFLRSGRTTVTAPPRPRRGAPRSGVGGSEADSRVRDDS</sequence>
<feature type="chain" id="PRO_5038866530" evidence="7">
    <location>
        <begin position="26"/>
        <end position="611"/>
    </location>
</feature>
<evidence type="ECO:0000256" key="6">
    <source>
        <dbReference type="SAM" id="Phobius"/>
    </source>
</evidence>